<accession>A0A4R3LC25</accession>
<dbReference type="OrthoDB" id="9957341at2"/>
<dbReference type="AlphaFoldDB" id="A0A4R3LC25"/>
<keyword evidence="2" id="KW-1185">Reference proteome</keyword>
<evidence type="ECO:0000313" key="2">
    <source>
        <dbReference type="Proteomes" id="UP000294937"/>
    </source>
</evidence>
<gene>
    <name evidence="1" type="ORF">EDD58_101442</name>
</gene>
<name>A0A4R3LC25_9BACL</name>
<dbReference type="RefSeq" id="WP_131923182.1">
    <property type="nucleotide sequence ID" value="NZ_SMAG01000001.1"/>
</dbReference>
<protein>
    <submittedName>
        <fullName evidence="1">Uncharacterized protein</fullName>
    </submittedName>
</protein>
<dbReference type="EMBL" id="SMAG01000001">
    <property type="protein sequence ID" value="TCS96800.1"/>
    <property type="molecule type" value="Genomic_DNA"/>
</dbReference>
<evidence type="ECO:0000313" key="1">
    <source>
        <dbReference type="EMBL" id="TCS96800.1"/>
    </source>
</evidence>
<reference evidence="1 2" key="1">
    <citation type="submission" date="2019-03" db="EMBL/GenBank/DDBJ databases">
        <title>Genomic Encyclopedia of Type Strains, Phase IV (KMG-IV): sequencing the most valuable type-strain genomes for metagenomic binning, comparative biology and taxonomic classification.</title>
        <authorList>
            <person name="Goeker M."/>
        </authorList>
    </citation>
    <scope>NUCLEOTIDE SEQUENCE [LARGE SCALE GENOMIC DNA]</scope>
    <source>
        <strain evidence="1 2">DSM 45707</strain>
    </source>
</reference>
<proteinExistence type="predicted"/>
<sequence>MATLKKGTCVGILYYRHPGFADWQVGVHNGRLLTDFNEATSPRLRINHKPEKLTFNANRDKDRNKKGAFGVAIKVFRNPVGTCFWWISSKGGKTTTHNGSFERFVSKDGKVVFTDINKFIDWAKKPQNITTLFNGTVFFTHWNLVSVGAGRFKMTLQKNQKAKNVISTGKL</sequence>
<organism evidence="1 2">
    <name type="scientific">Hazenella coriacea</name>
    <dbReference type="NCBI Taxonomy" id="1179467"/>
    <lineage>
        <taxon>Bacteria</taxon>
        <taxon>Bacillati</taxon>
        <taxon>Bacillota</taxon>
        <taxon>Bacilli</taxon>
        <taxon>Bacillales</taxon>
        <taxon>Thermoactinomycetaceae</taxon>
        <taxon>Hazenella</taxon>
    </lineage>
</organism>
<dbReference type="Proteomes" id="UP000294937">
    <property type="component" value="Unassembled WGS sequence"/>
</dbReference>
<comment type="caution">
    <text evidence="1">The sequence shown here is derived from an EMBL/GenBank/DDBJ whole genome shotgun (WGS) entry which is preliminary data.</text>
</comment>